<sequence>MKKFLLIIFPAIGLLAASQAQAVCPVCAMGAIAGVGLCRWLGIDDLITGVWLGGLLFSSLLWFWYWLIKKKPAIKKTKIGLLITLVWYGVVIFPLYFAGIIGHPYNKIWGIDKLLFGIMAGTIVFALAVKFNNYLKKKNQGKVYFPYQKVAIPIGFLAIASVILYFLSKCK</sequence>
<accession>A0A2H0UYC1</accession>
<keyword evidence="1" id="KW-1133">Transmembrane helix</keyword>
<evidence type="ECO:0000313" key="3">
    <source>
        <dbReference type="EMBL" id="PIR91120.1"/>
    </source>
</evidence>
<dbReference type="Proteomes" id="UP000228906">
    <property type="component" value="Unassembled WGS sequence"/>
</dbReference>
<feature type="signal peptide" evidence="2">
    <location>
        <begin position="1"/>
        <end position="22"/>
    </location>
</feature>
<evidence type="ECO:0000256" key="1">
    <source>
        <dbReference type="SAM" id="Phobius"/>
    </source>
</evidence>
<dbReference type="EMBL" id="PFAV01000054">
    <property type="protein sequence ID" value="PIR91120.1"/>
    <property type="molecule type" value="Genomic_DNA"/>
</dbReference>
<gene>
    <name evidence="3" type="ORF">COU03_02980</name>
</gene>
<evidence type="ECO:0000256" key="2">
    <source>
        <dbReference type="SAM" id="SignalP"/>
    </source>
</evidence>
<proteinExistence type="predicted"/>
<keyword evidence="2" id="KW-0732">Signal</keyword>
<evidence type="ECO:0000313" key="4">
    <source>
        <dbReference type="Proteomes" id="UP000228906"/>
    </source>
</evidence>
<keyword evidence="1" id="KW-0472">Membrane</keyword>
<feature type="transmembrane region" description="Helical" evidence="1">
    <location>
        <begin position="79"/>
        <end position="102"/>
    </location>
</feature>
<protein>
    <submittedName>
        <fullName evidence="3">Uncharacterized protein</fullName>
    </submittedName>
</protein>
<feature type="transmembrane region" description="Helical" evidence="1">
    <location>
        <begin position="108"/>
        <end position="129"/>
    </location>
</feature>
<feature type="transmembrane region" description="Helical" evidence="1">
    <location>
        <begin position="46"/>
        <end position="67"/>
    </location>
</feature>
<name>A0A2H0UYC1_9BACT</name>
<feature type="chain" id="PRO_5013903795" evidence="2">
    <location>
        <begin position="23"/>
        <end position="171"/>
    </location>
</feature>
<keyword evidence="1" id="KW-0812">Transmembrane</keyword>
<comment type="caution">
    <text evidence="3">The sequence shown here is derived from an EMBL/GenBank/DDBJ whole genome shotgun (WGS) entry which is preliminary data.</text>
</comment>
<reference evidence="4" key="1">
    <citation type="submission" date="2017-09" db="EMBL/GenBank/DDBJ databases">
        <title>Depth-based differentiation of microbial function through sediment-hosted aquifers and enrichment of novel symbionts in the deep terrestrial subsurface.</title>
        <authorList>
            <person name="Probst A.J."/>
            <person name="Ladd B."/>
            <person name="Jarett J.K."/>
            <person name="Geller-Mcgrath D.E."/>
            <person name="Sieber C.M.K."/>
            <person name="Emerson J.B."/>
            <person name="Anantharaman K."/>
            <person name="Thomas B.C."/>
            <person name="Malmstrom R."/>
            <person name="Stieglmeier M."/>
            <person name="Klingl A."/>
            <person name="Woyke T."/>
            <person name="Ryan C.M."/>
            <person name="Banfield J.F."/>
        </authorList>
    </citation>
    <scope>NUCLEOTIDE SEQUENCE [LARGE SCALE GENOMIC DNA]</scope>
</reference>
<organism evidence="3 4">
    <name type="scientific">bacterium (Candidatus Gribaldobacteria) CG10_big_fil_rev_8_21_14_0_10_41_12</name>
    <dbReference type="NCBI Taxonomy" id="2014277"/>
    <lineage>
        <taxon>Bacteria</taxon>
        <taxon>Candidatus Gribaldobacteria</taxon>
    </lineage>
</organism>
<dbReference type="AlphaFoldDB" id="A0A2H0UYC1"/>
<feature type="transmembrane region" description="Helical" evidence="1">
    <location>
        <begin position="150"/>
        <end position="168"/>
    </location>
</feature>